<dbReference type="Proteomes" id="UP000000768">
    <property type="component" value="Chromosome 8"/>
</dbReference>
<dbReference type="GO" id="GO:0005635">
    <property type="term" value="C:nuclear envelope"/>
    <property type="evidence" value="ECO:0000318"/>
    <property type="project" value="GO_Central"/>
</dbReference>
<dbReference type="PANTHER" id="PTHR33416">
    <property type="entry name" value="NUCLEAR PORE COMPLEX PROTEIN NUP1"/>
    <property type="match status" value="1"/>
</dbReference>
<feature type="region of interest" description="Disordered" evidence="1">
    <location>
        <begin position="1029"/>
        <end position="1054"/>
    </location>
</feature>
<evidence type="ECO:0000256" key="1">
    <source>
        <dbReference type="SAM" id="MobiDB-lite"/>
    </source>
</evidence>
<dbReference type="InParanoid" id="A0A1Z5R6H2"/>
<dbReference type="GO" id="GO:0071763">
    <property type="term" value="P:nuclear membrane organization"/>
    <property type="evidence" value="ECO:0000318"/>
    <property type="project" value="GO_Central"/>
</dbReference>
<dbReference type="PANTHER" id="PTHR33416:SF16">
    <property type="entry name" value="NUCLEAR PORE COMPLEX PROTEIN NUP1"/>
    <property type="match status" value="1"/>
</dbReference>
<dbReference type="STRING" id="4558.A0A1Z5R6H2"/>
<evidence type="ECO:0000313" key="2">
    <source>
        <dbReference type="EMBL" id="OQU79045.1"/>
    </source>
</evidence>
<feature type="region of interest" description="Disordered" evidence="1">
    <location>
        <begin position="1"/>
        <end position="46"/>
    </location>
</feature>
<organism evidence="2 3">
    <name type="scientific">Sorghum bicolor</name>
    <name type="common">Sorghum</name>
    <name type="synonym">Sorghum vulgare</name>
    <dbReference type="NCBI Taxonomy" id="4558"/>
    <lineage>
        <taxon>Eukaryota</taxon>
        <taxon>Viridiplantae</taxon>
        <taxon>Streptophyta</taxon>
        <taxon>Embryophyta</taxon>
        <taxon>Tracheophyta</taxon>
        <taxon>Spermatophyta</taxon>
        <taxon>Magnoliopsida</taxon>
        <taxon>Liliopsida</taxon>
        <taxon>Poales</taxon>
        <taxon>Poaceae</taxon>
        <taxon>PACMAD clade</taxon>
        <taxon>Panicoideae</taxon>
        <taxon>Andropogonodae</taxon>
        <taxon>Andropogoneae</taxon>
        <taxon>Sorghinae</taxon>
        <taxon>Sorghum</taxon>
    </lineage>
</organism>
<name>A0A1Z5R6H2_SORBI</name>
<dbReference type="ExpressionAtlas" id="A0A1Z5R6H2">
    <property type="expression patterns" value="baseline and differential"/>
</dbReference>
<sequence>MESPRYDYGTGGKIRRHPPSRAVAASPYARPATAPTNAPGTATAAVSQGGGWLSRIIAAGTSRFLPSLFRTSPPQLTAPAPPPHELLETLSRDQLLVDAPPSPLPPPLEDDLPECEENSGVAANNLFTENPQSSAKGEEENMLRNCNDHGGMALEELLKPRTFTRSEFEYLASLLWSKTIGVNSLKPEDGNIGKMIVCDKENGSEHSNLPLDFSTTTYSIDDQVASPAEIAKAYMGSKSSKGSPLRLRLHNPSSMPITSIKASMPQKAKPPTIPLAQGSRLHTSKTSDRLESNYTTPNGAIYKMSSSPYFKSGVSSKELFGSVSSHYQTSSSVHTFGRQSFIVNRQVLKRKSTAVSNESVCDGPIRRMHEKYNRTSPLLETKLGYRRYPVGYGSKLEGPEQLAPTQKRRCLDKVGVASHSSIEDRAHVNCFGQAPEQSAEMAAKILKQLDILVPSQKENTLEIKHKLESAICFEEDVSRQKKVPAERDLLEPSPSEVEYSLPDGITSNKSMSQITLNKENPPASSFRGNAPNLVLSDEIGQNKMTPANDFTFPIPTVNNAHSQGPPTPTLASPPILTVEKQPSLSFTASVTSAESGPRISKSVLGAVTQKLDSKLNADDQQMPSKNSGQGASFTSNPVFKVDGPGYASNCIVSAIQPSNTSIGSASFQSAGSSTICTNLASKSTQSCSTGGSLTFSNTGFGSLSAGKNIFSGSSSEFVAARSLASSCTGSPSVAFGFPPVWTASSPAVQRKSEAANSSTTFSSMEEFGIVGSSTMQDKTKAVDSSTPVGFSQKFHTVSSALEDMSKAASAEPTSFSGNHNAQSKNCSSLFTQSPANTLCFKSSENLNSGSSHCFADSPVGSATMGLPLNSSSLFAWAAASGPTSVTTPPSSPATSSSFAFSSSPAFLAQSVFSSKFTAPAAPSYGSPNTGPATSPFSPMPSAVFSFTSATPSIPNPPTPIFGHPTVQMNGGNMVVDGNGSPSPATSPFGLRSSASQLTPTFSMPATQFASGTSGSAGVFEVGQYSQVSSGGFSMGSSGGNDKSGRKTIRVKRRK</sequence>
<dbReference type="Gramene" id="OQU79045">
    <property type="protein sequence ID" value="OQU79045"/>
    <property type="gene ID" value="SORBI_3008G088872"/>
</dbReference>
<feature type="compositionally biased region" description="Low complexity" evidence="1">
    <location>
        <begin position="27"/>
        <end position="45"/>
    </location>
</feature>
<feature type="region of interest" description="Disordered" evidence="1">
    <location>
        <begin position="262"/>
        <end position="284"/>
    </location>
</feature>
<evidence type="ECO:0008006" key="4">
    <source>
        <dbReference type="Google" id="ProtNLM"/>
    </source>
</evidence>
<dbReference type="AlphaFoldDB" id="A0A1Z5R6H2"/>
<dbReference type="EMBL" id="CM000767">
    <property type="protein sequence ID" value="OQU79045.1"/>
    <property type="molecule type" value="Genomic_DNA"/>
</dbReference>
<keyword evidence="3" id="KW-1185">Reference proteome</keyword>
<reference evidence="2 3" key="1">
    <citation type="journal article" date="2009" name="Nature">
        <title>The Sorghum bicolor genome and the diversification of grasses.</title>
        <authorList>
            <person name="Paterson A.H."/>
            <person name="Bowers J.E."/>
            <person name="Bruggmann R."/>
            <person name="Dubchak I."/>
            <person name="Grimwood J."/>
            <person name="Gundlach H."/>
            <person name="Haberer G."/>
            <person name="Hellsten U."/>
            <person name="Mitros T."/>
            <person name="Poliakov A."/>
            <person name="Schmutz J."/>
            <person name="Spannagl M."/>
            <person name="Tang H."/>
            <person name="Wang X."/>
            <person name="Wicker T."/>
            <person name="Bharti A.K."/>
            <person name="Chapman J."/>
            <person name="Feltus F.A."/>
            <person name="Gowik U."/>
            <person name="Grigoriev I.V."/>
            <person name="Lyons E."/>
            <person name="Maher C.A."/>
            <person name="Martis M."/>
            <person name="Narechania A."/>
            <person name="Otillar R.P."/>
            <person name="Penning B.W."/>
            <person name="Salamov A.A."/>
            <person name="Wang Y."/>
            <person name="Zhang L."/>
            <person name="Carpita N.C."/>
            <person name="Freeling M."/>
            <person name="Gingle A.R."/>
            <person name="Hash C.T."/>
            <person name="Keller B."/>
            <person name="Klein P."/>
            <person name="Kresovich S."/>
            <person name="McCann M.C."/>
            <person name="Ming R."/>
            <person name="Peterson D.G."/>
            <person name="Mehboob-ur-Rahman"/>
            <person name="Ware D."/>
            <person name="Westhoff P."/>
            <person name="Mayer K.F."/>
            <person name="Messing J."/>
            <person name="Rokhsar D.S."/>
        </authorList>
    </citation>
    <scope>NUCLEOTIDE SEQUENCE [LARGE SCALE GENOMIC DNA]</scope>
    <source>
        <strain evidence="3">cv. BTx623</strain>
    </source>
</reference>
<reference evidence="3" key="2">
    <citation type="journal article" date="2018" name="Plant J.">
        <title>The Sorghum bicolor reference genome: improved assembly, gene annotations, a transcriptome atlas, and signatures of genome organization.</title>
        <authorList>
            <person name="McCormick R.F."/>
            <person name="Truong S.K."/>
            <person name="Sreedasyam A."/>
            <person name="Jenkins J."/>
            <person name="Shu S."/>
            <person name="Sims D."/>
            <person name="Kennedy M."/>
            <person name="Amirebrahimi M."/>
            <person name="Weers B.D."/>
            <person name="McKinley B."/>
            <person name="Mattison A."/>
            <person name="Morishige D.T."/>
            <person name="Grimwood J."/>
            <person name="Schmutz J."/>
            <person name="Mullet J.E."/>
        </authorList>
    </citation>
    <scope>NUCLEOTIDE SEQUENCE [LARGE SCALE GENOMIC DNA]</scope>
    <source>
        <strain evidence="3">cv. BTx623</strain>
    </source>
</reference>
<evidence type="ECO:0000313" key="3">
    <source>
        <dbReference type="Proteomes" id="UP000000768"/>
    </source>
</evidence>
<gene>
    <name evidence="2" type="ORF">SORBI_3008G088872</name>
</gene>
<feature type="region of interest" description="Disordered" evidence="1">
    <location>
        <begin position="485"/>
        <end position="506"/>
    </location>
</feature>
<proteinExistence type="predicted"/>
<feature type="compositionally biased region" description="Basic residues" evidence="1">
    <location>
        <begin position="1045"/>
        <end position="1054"/>
    </location>
</feature>
<accession>A0A1Z5R6H2</accession>
<protein>
    <recommendedName>
        <fullName evidence="4">Nuclear pore complex protein NUP1</fullName>
    </recommendedName>
</protein>